<reference evidence="1" key="1">
    <citation type="submission" date="2018-10" db="EMBL/GenBank/DDBJ databases">
        <title>Effector identification in a new, highly contiguous assembly of the strawberry crown rot pathogen Phytophthora cactorum.</title>
        <authorList>
            <person name="Armitage A.D."/>
            <person name="Nellist C.F."/>
            <person name="Bates H."/>
            <person name="Vickerstaff R.J."/>
            <person name="Harrison R.J."/>
        </authorList>
    </citation>
    <scope>NUCLEOTIDE SEQUENCE</scope>
    <source>
        <strain evidence="1">4040</strain>
    </source>
</reference>
<comment type="caution">
    <text evidence="1">The sequence shown here is derived from an EMBL/GenBank/DDBJ whole genome shotgun (WGS) entry which is preliminary data.</text>
</comment>
<sequence length="52" mass="5675">MASSLPAQASCLHDQRFTDGHFINARGQKLFYCAAFPPESVPLRGVALFLHG</sequence>
<accession>A0A8T1D2V3</accession>
<name>A0A8T1D2V3_9STRA</name>
<dbReference type="EMBL" id="RCMK01000349">
    <property type="protein sequence ID" value="KAG2934768.1"/>
    <property type="molecule type" value="Genomic_DNA"/>
</dbReference>
<protein>
    <recommendedName>
        <fullName evidence="3">Alpha/beta hydrolase</fullName>
    </recommendedName>
</protein>
<gene>
    <name evidence="1" type="ORF">PC117_g12575</name>
</gene>
<dbReference type="VEuPathDB" id="FungiDB:PC110_g20738"/>
<dbReference type="AlphaFoldDB" id="A0A8T1D2V3"/>
<organism evidence="1 2">
    <name type="scientific">Phytophthora cactorum</name>
    <dbReference type="NCBI Taxonomy" id="29920"/>
    <lineage>
        <taxon>Eukaryota</taxon>
        <taxon>Sar</taxon>
        <taxon>Stramenopiles</taxon>
        <taxon>Oomycota</taxon>
        <taxon>Peronosporomycetes</taxon>
        <taxon>Peronosporales</taxon>
        <taxon>Peronosporaceae</taxon>
        <taxon>Phytophthora</taxon>
    </lineage>
</organism>
<proteinExistence type="predicted"/>
<evidence type="ECO:0008006" key="3">
    <source>
        <dbReference type="Google" id="ProtNLM"/>
    </source>
</evidence>
<evidence type="ECO:0000313" key="2">
    <source>
        <dbReference type="Proteomes" id="UP000736787"/>
    </source>
</evidence>
<feature type="non-terminal residue" evidence="1">
    <location>
        <position position="52"/>
    </location>
</feature>
<evidence type="ECO:0000313" key="1">
    <source>
        <dbReference type="EMBL" id="KAG2934768.1"/>
    </source>
</evidence>
<dbReference type="Proteomes" id="UP000736787">
    <property type="component" value="Unassembled WGS sequence"/>
</dbReference>